<evidence type="ECO:0000256" key="2">
    <source>
        <dbReference type="SAM" id="MobiDB-lite"/>
    </source>
</evidence>
<proteinExistence type="predicted"/>
<reference evidence="3" key="4">
    <citation type="submission" date="2025-09" db="UniProtKB">
        <authorList>
            <consortium name="Ensembl"/>
        </authorList>
    </citation>
    <scope>IDENTIFICATION</scope>
</reference>
<protein>
    <submittedName>
        <fullName evidence="3">Uncharacterized protein</fullName>
    </submittedName>
</protein>
<keyword evidence="4" id="KW-1185">Reference proteome</keyword>
<organism evidence="3 4">
    <name type="scientific">Ciona intestinalis</name>
    <name type="common">Transparent sea squirt</name>
    <name type="synonym">Ascidia intestinalis</name>
    <dbReference type="NCBI Taxonomy" id="7719"/>
    <lineage>
        <taxon>Eukaryota</taxon>
        <taxon>Metazoa</taxon>
        <taxon>Chordata</taxon>
        <taxon>Tunicata</taxon>
        <taxon>Ascidiacea</taxon>
        <taxon>Phlebobranchia</taxon>
        <taxon>Cionidae</taxon>
        <taxon>Ciona</taxon>
    </lineage>
</organism>
<sequence length="275" mass="30118">TEDSYYVNNVSTPSVQSANISDSPRSSTNAVAGSVGERDSFHSNPANDQPLPRSRAGRRKGRIRSIDENLSDEESNTESVPPDDRAFSTLSSHRGSIPTEADLHRDPRTVIDTRSPGGRLSRSDLASRSSVGSGSDGGSHFVPKVPSRTHRRNKASNSQDSGSRPNSRAETDLTSASAAIRDRDVIVPFSARTSHAMSSESPSVCGQPLSYKEMEEHVKVLQEELRKQRLEHEKRSRMLEEHYIMKMKSSTSIFPSSPTSMGPIDLPLGRGRIFS</sequence>
<dbReference type="EMBL" id="EAAA01001522">
    <property type="status" value="NOT_ANNOTATED_CDS"/>
    <property type="molecule type" value="Genomic_DNA"/>
</dbReference>
<reference evidence="3" key="2">
    <citation type="journal article" date="2008" name="Genome Biol.">
        <title>Improved genome assembly and evidence-based global gene model set for the chordate Ciona intestinalis: new insight into intron and operon populations.</title>
        <authorList>
            <person name="Satou Y."/>
            <person name="Mineta K."/>
            <person name="Ogasawara M."/>
            <person name="Sasakura Y."/>
            <person name="Shoguchi E."/>
            <person name="Ueno K."/>
            <person name="Yamada L."/>
            <person name="Matsumoto J."/>
            <person name="Wasserscheid J."/>
            <person name="Dewar K."/>
            <person name="Wiley G.B."/>
            <person name="Macmil S.L."/>
            <person name="Roe B.A."/>
            <person name="Zeller R.W."/>
            <person name="Hastings K.E."/>
            <person name="Lemaire P."/>
            <person name="Lindquist E."/>
            <person name="Endo T."/>
            <person name="Hotta K."/>
            <person name="Inaba K."/>
        </authorList>
    </citation>
    <scope>NUCLEOTIDE SEQUENCE [LARGE SCALE GENOMIC DNA]</scope>
    <source>
        <strain evidence="3">wild type</strain>
    </source>
</reference>
<dbReference type="AlphaFoldDB" id="F6Q4G4"/>
<feature type="compositionally biased region" description="Polar residues" evidence="2">
    <location>
        <begin position="1"/>
        <end position="31"/>
    </location>
</feature>
<feature type="compositionally biased region" description="Low complexity" evidence="2">
    <location>
        <begin position="117"/>
        <end position="133"/>
    </location>
</feature>
<dbReference type="Proteomes" id="UP000008144">
    <property type="component" value="Chromosome 2"/>
</dbReference>
<dbReference type="Ensembl" id="ENSCINT00000029216.2">
    <property type="protein sequence ID" value="ENSCINP00000028970.2"/>
    <property type="gene ID" value="ENSCING00000016891.2"/>
</dbReference>
<accession>F6Q4G4</accession>
<evidence type="ECO:0000256" key="1">
    <source>
        <dbReference type="SAM" id="Coils"/>
    </source>
</evidence>
<reference evidence="4" key="1">
    <citation type="journal article" date="2002" name="Science">
        <title>The draft genome of Ciona intestinalis: insights into chordate and vertebrate origins.</title>
        <authorList>
            <person name="Dehal P."/>
            <person name="Satou Y."/>
            <person name="Campbell R.K."/>
            <person name="Chapman J."/>
            <person name="Degnan B."/>
            <person name="De Tomaso A."/>
            <person name="Davidson B."/>
            <person name="Di Gregorio A."/>
            <person name="Gelpke M."/>
            <person name="Goodstein D.M."/>
            <person name="Harafuji N."/>
            <person name="Hastings K.E."/>
            <person name="Ho I."/>
            <person name="Hotta K."/>
            <person name="Huang W."/>
            <person name="Kawashima T."/>
            <person name="Lemaire P."/>
            <person name="Martinez D."/>
            <person name="Meinertzhagen I.A."/>
            <person name="Necula S."/>
            <person name="Nonaka M."/>
            <person name="Putnam N."/>
            <person name="Rash S."/>
            <person name="Saiga H."/>
            <person name="Satake M."/>
            <person name="Terry A."/>
            <person name="Yamada L."/>
            <person name="Wang H.G."/>
            <person name="Awazu S."/>
            <person name="Azumi K."/>
            <person name="Boore J."/>
            <person name="Branno M."/>
            <person name="Chin-Bow S."/>
            <person name="DeSantis R."/>
            <person name="Doyle S."/>
            <person name="Francino P."/>
            <person name="Keys D.N."/>
            <person name="Haga S."/>
            <person name="Hayashi H."/>
            <person name="Hino K."/>
            <person name="Imai K.S."/>
            <person name="Inaba K."/>
            <person name="Kano S."/>
            <person name="Kobayashi K."/>
            <person name="Kobayashi M."/>
            <person name="Lee B.I."/>
            <person name="Makabe K.W."/>
            <person name="Manohar C."/>
            <person name="Matassi G."/>
            <person name="Medina M."/>
            <person name="Mochizuki Y."/>
            <person name="Mount S."/>
            <person name="Morishita T."/>
            <person name="Miura S."/>
            <person name="Nakayama A."/>
            <person name="Nishizaka S."/>
            <person name="Nomoto H."/>
            <person name="Ohta F."/>
            <person name="Oishi K."/>
            <person name="Rigoutsos I."/>
            <person name="Sano M."/>
            <person name="Sasaki A."/>
            <person name="Sasakura Y."/>
            <person name="Shoguchi E."/>
            <person name="Shin-i T."/>
            <person name="Spagnuolo A."/>
            <person name="Stainier D."/>
            <person name="Suzuki M.M."/>
            <person name="Tassy O."/>
            <person name="Takatori N."/>
            <person name="Tokuoka M."/>
            <person name="Yagi K."/>
            <person name="Yoshizaki F."/>
            <person name="Wada S."/>
            <person name="Zhang C."/>
            <person name="Hyatt P.D."/>
            <person name="Larimer F."/>
            <person name="Detter C."/>
            <person name="Doggett N."/>
            <person name="Glavina T."/>
            <person name="Hawkins T."/>
            <person name="Richardson P."/>
            <person name="Lucas S."/>
            <person name="Kohara Y."/>
            <person name="Levine M."/>
            <person name="Satoh N."/>
            <person name="Rokhsar D.S."/>
        </authorList>
    </citation>
    <scope>NUCLEOTIDE SEQUENCE [LARGE SCALE GENOMIC DNA]</scope>
</reference>
<dbReference type="CDD" id="cd22249">
    <property type="entry name" value="UDM1_RNF168_RNF169-like"/>
    <property type="match status" value="1"/>
</dbReference>
<feature type="region of interest" description="Disordered" evidence="2">
    <location>
        <begin position="1"/>
        <end position="177"/>
    </location>
</feature>
<feature type="coiled-coil region" evidence="1">
    <location>
        <begin position="211"/>
        <end position="242"/>
    </location>
</feature>
<dbReference type="InParanoid" id="F6Q4G4"/>
<reference evidence="3" key="3">
    <citation type="submission" date="2025-08" db="UniProtKB">
        <authorList>
            <consortium name="Ensembl"/>
        </authorList>
    </citation>
    <scope>IDENTIFICATION</scope>
</reference>
<feature type="compositionally biased region" description="Polar residues" evidence="2">
    <location>
        <begin position="155"/>
        <end position="177"/>
    </location>
</feature>
<feature type="compositionally biased region" description="Basic and acidic residues" evidence="2">
    <location>
        <begin position="101"/>
        <end position="111"/>
    </location>
</feature>
<name>F6Q4G4_CIOIN</name>
<evidence type="ECO:0000313" key="3">
    <source>
        <dbReference type="Ensembl" id="ENSCINP00000028970.2"/>
    </source>
</evidence>
<dbReference type="HOGENOM" id="CLU_1013839_0_0_1"/>
<keyword evidence="1" id="KW-0175">Coiled coil</keyword>
<evidence type="ECO:0000313" key="4">
    <source>
        <dbReference type="Proteomes" id="UP000008144"/>
    </source>
</evidence>